<reference evidence="1 2" key="1">
    <citation type="journal article" date="2019" name="Emerg. Microbes Infect.">
        <title>Comprehensive subspecies identification of 175 nontuberculous mycobacteria species based on 7547 genomic profiles.</title>
        <authorList>
            <person name="Matsumoto Y."/>
            <person name="Kinjo T."/>
            <person name="Motooka D."/>
            <person name="Nabeya D."/>
            <person name="Jung N."/>
            <person name="Uechi K."/>
            <person name="Horii T."/>
            <person name="Iida T."/>
            <person name="Fujita J."/>
            <person name="Nakamura S."/>
        </authorList>
    </citation>
    <scope>NUCLEOTIDE SEQUENCE [LARGE SCALE GENOMIC DNA]</scope>
    <source>
        <strain evidence="1 2">JCM 6377</strain>
    </source>
</reference>
<sequence>MMARSVWRQRPQSAPAPHAAATCLEVTAPVATTSATISLVAPVQRQTNNRCHLTVAILADFPGPTEKGKPYLTKRKGCARTEAMG</sequence>
<evidence type="ECO:0000313" key="2">
    <source>
        <dbReference type="Proteomes" id="UP000465302"/>
    </source>
</evidence>
<organism evidence="1 2">
    <name type="scientific">Mycolicibacterium agri</name>
    <name type="common">Mycobacterium agri</name>
    <dbReference type="NCBI Taxonomy" id="36811"/>
    <lineage>
        <taxon>Bacteria</taxon>
        <taxon>Bacillati</taxon>
        <taxon>Actinomycetota</taxon>
        <taxon>Actinomycetes</taxon>
        <taxon>Mycobacteriales</taxon>
        <taxon>Mycobacteriaceae</taxon>
        <taxon>Mycolicibacterium</taxon>
    </lineage>
</organism>
<dbReference type="Proteomes" id="UP000465302">
    <property type="component" value="Unassembled WGS sequence"/>
</dbReference>
<comment type="caution">
    <text evidence="1">The sequence shown here is derived from an EMBL/GenBank/DDBJ whole genome shotgun (WGS) entry which is preliminary data.</text>
</comment>
<dbReference type="EMBL" id="BLKS01000001">
    <property type="protein sequence ID" value="GFG51095.1"/>
    <property type="molecule type" value="Genomic_DNA"/>
</dbReference>
<dbReference type="AlphaFoldDB" id="A0A7I9W048"/>
<protein>
    <submittedName>
        <fullName evidence="1">Uncharacterized protein</fullName>
    </submittedName>
</protein>
<accession>A0A7I9W048</accession>
<name>A0A7I9W048_MYCAG</name>
<proteinExistence type="predicted"/>
<gene>
    <name evidence="1" type="ORF">MAGR_25360</name>
</gene>
<evidence type="ECO:0000313" key="1">
    <source>
        <dbReference type="EMBL" id="GFG51095.1"/>
    </source>
</evidence>